<keyword evidence="4" id="KW-1185">Reference proteome</keyword>
<dbReference type="InterPro" id="IPR015919">
    <property type="entry name" value="Cadherin-like_sf"/>
</dbReference>
<sequence length="444" mass="50522">MLKPNASIAQVKAVDKDSGENGRVTYSISHNENQNLSLWVDRNGVVKVKSVRPLNGTGLTDPAFRSLCFHVLASDNGTPRHSTSVRLRVSYDENEEPEMDQVPDQSYTLWVSEKCVTTDGVFKNLAELFQKPIFRESSYQLSGNPVSRNRHFLSRLPFSKRGLHWQLWEMRQKCGSSSSKLSKAINKILEAWIERVSLNGGRGEEENNRYDNGHHYDYRQTNGKEKEFRDIIHKLNASWASNGTFSPNHVEKLVRSLKEVFHPPRDLEDPCGADVTSVSGPQPPVGDSRDNGNGPKSKTAMGSYSFDANSYNWFHLAERMFQNVTKAHSSGLELLPWSTLHRLAGNGHDSGAANNDKDIVNIYCFERAFSQGIHQTDHPARNPWEVLARFIREYVVCDSQNAARHHGSGGQHHHRRSQRKQKEEKKGKEKQQQQQQLQQQQQQQ</sequence>
<dbReference type="Gene3D" id="2.60.40.60">
    <property type="entry name" value="Cadherins"/>
    <property type="match status" value="1"/>
</dbReference>
<evidence type="ECO:0000256" key="1">
    <source>
        <dbReference type="PROSITE-ProRule" id="PRU00043"/>
    </source>
</evidence>
<reference evidence="5" key="1">
    <citation type="submission" date="2025-08" db="UniProtKB">
        <authorList>
            <consortium name="RefSeq"/>
        </authorList>
    </citation>
    <scope>IDENTIFICATION</scope>
</reference>
<feature type="compositionally biased region" description="Low complexity" evidence="2">
    <location>
        <begin position="432"/>
        <end position="444"/>
    </location>
</feature>
<protein>
    <submittedName>
        <fullName evidence="5">Uncharacterized protein LOC101846886</fullName>
    </submittedName>
</protein>
<feature type="region of interest" description="Disordered" evidence="2">
    <location>
        <begin position="402"/>
        <end position="444"/>
    </location>
</feature>
<dbReference type="Proteomes" id="UP000694888">
    <property type="component" value="Unplaced"/>
</dbReference>
<feature type="non-terminal residue" evidence="5">
    <location>
        <position position="444"/>
    </location>
</feature>
<evidence type="ECO:0000256" key="2">
    <source>
        <dbReference type="SAM" id="MobiDB-lite"/>
    </source>
</evidence>
<gene>
    <name evidence="5" type="primary">LOC101846886</name>
</gene>
<keyword evidence="1" id="KW-0106">Calcium</keyword>
<name>A0ABM1A128_APLCA</name>
<dbReference type="CDD" id="cd11304">
    <property type="entry name" value="Cadherin_repeat"/>
    <property type="match status" value="1"/>
</dbReference>
<feature type="compositionally biased region" description="Basic and acidic residues" evidence="2">
    <location>
        <begin position="420"/>
        <end position="431"/>
    </location>
</feature>
<dbReference type="InterPro" id="IPR002126">
    <property type="entry name" value="Cadherin-like_dom"/>
</dbReference>
<evidence type="ECO:0000313" key="4">
    <source>
        <dbReference type="Proteomes" id="UP000694888"/>
    </source>
</evidence>
<organism evidence="4 5">
    <name type="scientific">Aplysia californica</name>
    <name type="common">California sea hare</name>
    <dbReference type="NCBI Taxonomy" id="6500"/>
    <lineage>
        <taxon>Eukaryota</taxon>
        <taxon>Metazoa</taxon>
        <taxon>Spiralia</taxon>
        <taxon>Lophotrochozoa</taxon>
        <taxon>Mollusca</taxon>
        <taxon>Gastropoda</taxon>
        <taxon>Heterobranchia</taxon>
        <taxon>Euthyneura</taxon>
        <taxon>Tectipleura</taxon>
        <taxon>Aplysiida</taxon>
        <taxon>Aplysioidea</taxon>
        <taxon>Aplysiidae</taxon>
        <taxon>Aplysia</taxon>
    </lineage>
</organism>
<feature type="region of interest" description="Disordered" evidence="2">
    <location>
        <begin position="265"/>
        <end position="301"/>
    </location>
</feature>
<dbReference type="GeneID" id="101846886"/>
<feature type="domain" description="Cadherin" evidence="3">
    <location>
        <begin position="8"/>
        <end position="99"/>
    </location>
</feature>
<feature type="compositionally biased region" description="Basic residues" evidence="2">
    <location>
        <begin position="403"/>
        <end position="419"/>
    </location>
</feature>
<accession>A0ABM1A128</accession>
<evidence type="ECO:0000313" key="5">
    <source>
        <dbReference type="RefSeq" id="XP_012938671.2"/>
    </source>
</evidence>
<evidence type="ECO:0000259" key="3">
    <source>
        <dbReference type="PROSITE" id="PS50268"/>
    </source>
</evidence>
<proteinExistence type="predicted"/>
<dbReference type="SUPFAM" id="SSF49313">
    <property type="entry name" value="Cadherin-like"/>
    <property type="match status" value="1"/>
</dbReference>
<dbReference type="PROSITE" id="PS50268">
    <property type="entry name" value="CADHERIN_2"/>
    <property type="match status" value="1"/>
</dbReference>
<dbReference type="RefSeq" id="XP_012938671.2">
    <property type="nucleotide sequence ID" value="XM_013083217.2"/>
</dbReference>